<reference evidence="15" key="1">
    <citation type="submission" date="2020-03" db="EMBL/GenBank/DDBJ databases">
        <title>A high-quality chromosome-level genome assembly of a woody plant with both climbing and erect habits, Rhamnella rubrinervis.</title>
        <authorList>
            <person name="Lu Z."/>
            <person name="Yang Y."/>
            <person name="Zhu X."/>
            <person name="Sun Y."/>
        </authorList>
    </citation>
    <scope>NUCLEOTIDE SEQUENCE</scope>
    <source>
        <strain evidence="15">BYM</strain>
        <tissue evidence="15">Leaf</tissue>
    </source>
</reference>
<dbReference type="GO" id="GO:0003723">
    <property type="term" value="F:RNA binding"/>
    <property type="evidence" value="ECO:0007669"/>
    <property type="project" value="InterPro"/>
</dbReference>
<dbReference type="OrthoDB" id="6513042at2759"/>
<dbReference type="InterPro" id="IPR026122">
    <property type="entry name" value="MOV-10/SDE3_DEXXQ/H-box"/>
</dbReference>
<keyword evidence="16" id="KW-1185">Reference proteome</keyword>
<dbReference type="Pfam" id="PF21634">
    <property type="entry name" value="MOV-10_beta-barrel"/>
    <property type="match status" value="1"/>
</dbReference>
<dbReference type="InterPro" id="IPR041679">
    <property type="entry name" value="DNA2/NAM7-like_C"/>
</dbReference>
<keyword evidence="5" id="KW-0547">Nucleotide-binding</keyword>
<dbReference type="GO" id="GO:0031047">
    <property type="term" value="P:regulatory ncRNA-mediated gene silencing"/>
    <property type="evidence" value="ECO:0007669"/>
    <property type="project" value="UniProtKB-KW"/>
</dbReference>
<feature type="domain" description="DNA2/NAM7 helicase-like C-terminal" evidence="13">
    <location>
        <begin position="598"/>
        <end position="800"/>
    </location>
</feature>
<feature type="domain" description="DNA2/NAM7 helicase helicase" evidence="12">
    <location>
        <begin position="400"/>
        <end position="488"/>
    </location>
</feature>
<comment type="similarity">
    <text evidence="2">Belongs to the DNA2/NAM7 helicase family. SDE3 subfamily.</text>
</comment>
<dbReference type="EC" id="3.6.4.13" evidence="3"/>
<dbReference type="GO" id="GO:0016787">
    <property type="term" value="F:hydrolase activity"/>
    <property type="evidence" value="ECO:0007669"/>
    <property type="project" value="UniProtKB-KW"/>
</dbReference>
<evidence type="ECO:0000259" key="13">
    <source>
        <dbReference type="Pfam" id="PF13087"/>
    </source>
</evidence>
<evidence type="ECO:0000256" key="3">
    <source>
        <dbReference type="ARBA" id="ARBA00012552"/>
    </source>
</evidence>
<dbReference type="InterPro" id="IPR047187">
    <property type="entry name" value="SF1_C_Upf1"/>
</dbReference>
<evidence type="ECO:0000259" key="12">
    <source>
        <dbReference type="Pfam" id="PF13086"/>
    </source>
</evidence>
<keyword evidence="7" id="KW-0347">Helicase</keyword>
<gene>
    <name evidence="15" type="ORF">FNV43_RR01764</name>
</gene>
<dbReference type="PANTHER" id="PTHR45418:SF1">
    <property type="entry name" value="CANCER_TESTIS ANTIGEN 55"/>
    <property type="match status" value="1"/>
</dbReference>
<evidence type="ECO:0000259" key="14">
    <source>
        <dbReference type="Pfam" id="PF21634"/>
    </source>
</evidence>
<evidence type="ECO:0000256" key="10">
    <source>
        <dbReference type="ARBA" id="ARBA00047984"/>
    </source>
</evidence>
<dbReference type="Proteomes" id="UP000796880">
    <property type="component" value="Unassembled WGS sequence"/>
</dbReference>
<evidence type="ECO:0000256" key="2">
    <source>
        <dbReference type="ARBA" id="ARBA00005601"/>
    </source>
</evidence>
<dbReference type="PANTHER" id="PTHR45418">
    <property type="entry name" value="CANCER/TESTIS ANTIGEN 55"/>
    <property type="match status" value="1"/>
</dbReference>
<dbReference type="AlphaFoldDB" id="A0A8K0HQF5"/>
<accession>A0A8K0HQF5</accession>
<dbReference type="EMBL" id="VOIH02000001">
    <property type="protein sequence ID" value="KAF3457107.1"/>
    <property type="molecule type" value="Genomic_DNA"/>
</dbReference>
<dbReference type="InterPro" id="IPR041677">
    <property type="entry name" value="DNA2/NAM7_AAA_11"/>
</dbReference>
<keyword evidence="4" id="KW-0963">Cytoplasm</keyword>
<organism evidence="15 16">
    <name type="scientific">Rhamnella rubrinervis</name>
    <dbReference type="NCBI Taxonomy" id="2594499"/>
    <lineage>
        <taxon>Eukaryota</taxon>
        <taxon>Viridiplantae</taxon>
        <taxon>Streptophyta</taxon>
        <taxon>Embryophyta</taxon>
        <taxon>Tracheophyta</taxon>
        <taxon>Spermatophyta</taxon>
        <taxon>Magnoliopsida</taxon>
        <taxon>eudicotyledons</taxon>
        <taxon>Gunneridae</taxon>
        <taxon>Pentapetalae</taxon>
        <taxon>rosids</taxon>
        <taxon>fabids</taxon>
        <taxon>Rosales</taxon>
        <taxon>Rhamnaceae</taxon>
        <taxon>rhamnoid group</taxon>
        <taxon>Rhamneae</taxon>
        <taxon>Rhamnella</taxon>
    </lineage>
</organism>
<comment type="caution">
    <text evidence="15">The sequence shown here is derived from an EMBL/GenBank/DDBJ whole genome shotgun (WGS) entry which is preliminary data.</text>
</comment>
<evidence type="ECO:0000256" key="7">
    <source>
        <dbReference type="ARBA" id="ARBA00022806"/>
    </source>
</evidence>
<dbReference type="CDD" id="cd18038">
    <property type="entry name" value="DEXXQc_Helz-like"/>
    <property type="match status" value="1"/>
</dbReference>
<feature type="domain" description="DNA2/NAM7 helicase helicase" evidence="12">
    <location>
        <begin position="517"/>
        <end position="589"/>
    </location>
</feature>
<feature type="compositionally biased region" description="Acidic residues" evidence="11">
    <location>
        <begin position="874"/>
        <end position="883"/>
    </location>
</feature>
<dbReference type="GO" id="GO:0005737">
    <property type="term" value="C:cytoplasm"/>
    <property type="evidence" value="ECO:0007669"/>
    <property type="project" value="UniProtKB-SubCell"/>
</dbReference>
<feature type="region of interest" description="Disordered" evidence="11">
    <location>
        <begin position="838"/>
        <end position="883"/>
    </location>
</feature>
<keyword evidence="6" id="KW-0378">Hydrolase</keyword>
<evidence type="ECO:0000313" key="15">
    <source>
        <dbReference type="EMBL" id="KAF3457107.1"/>
    </source>
</evidence>
<evidence type="ECO:0000256" key="11">
    <source>
        <dbReference type="SAM" id="MobiDB-lite"/>
    </source>
</evidence>
<evidence type="ECO:0000256" key="6">
    <source>
        <dbReference type="ARBA" id="ARBA00022801"/>
    </source>
</evidence>
<dbReference type="Pfam" id="PF13086">
    <property type="entry name" value="AAA_11"/>
    <property type="match status" value="2"/>
</dbReference>
<evidence type="ECO:0000256" key="9">
    <source>
        <dbReference type="ARBA" id="ARBA00023158"/>
    </source>
</evidence>
<dbReference type="Gene3D" id="3.40.50.300">
    <property type="entry name" value="P-loop containing nucleotide triphosphate hydrolases"/>
    <property type="match status" value="2"/>
</dbReference>
<comment type="subcellular location">
    <subcellularLocation>
        <location evidence="1">Cytoplasm</location>
    </subcellularLocation>
</comment>
<dbReference type="InterPro" id="IPR049080">
    <property type="entry name" value="MOV-10-like_beta-barrel"/>
</dbReference>
<dbReference type="GO" id="GO:0005524">
    <property type="term" value="F:ATP binding"/>
    <property type="evidence" value="ECO:0007669"/>
    <property type="project" value="UniProtKB-KW"/>
</dbReference>
<evidence type="ECO:0000256" key="5">
    <source>
        <dbReference type="ARBA" id="ARBA00022741"/>
    </source>
</evidence>
<protein>
    <recommendedName>
        <fullName evidence="3">RNA helicase</fullName>
        <ecNumber evidence="3">3.6.4.13</ecNumber>
    </recommendedName>
</protein>
<dbReference type="FunFam" id="3.40.50.300:FF:001468">
    <property type="entry name" value="Probable RNA helicase SDE3"/>
    <property type="match status" value="1"/>
</dbReference>
<keyword evidence="8" id="KW-0067">ATP-binding</keyword>
<dbReference type="SUPFAM" id="SSF52540">
    <property type="entry name" value="P-loop containing nucleoside triphosphate hydrolases"/>
    <property type="match status" value="1"/>
</dbReference>
<name>A0A8K0HQF5_9ROSA</name>
<comment type="catalytic activity">
    <reaction evidence="10">
        <text>ATP + H2O = ADP + phosphate + H(+)</text>
        <dbReference type="Rhea" id="RHEA:13065"/>
        <dbReference type="ChEBI" id="CHEBI:15377"/>
        <dbReference type="ChEBI" id="CHEBI:15378"/>
        <dbReference type="ChEBI" id="CHEBI:30616"/>
        <dbReference type="ChEBI" id="CHEBI:43474"/>
        <dbReference type="ChEBI" id="CHEBI:456216"/>
        <dbReference type="EC" id="3.6.4.13"/>
    </reaction>
</comment>
<evidence type="ECO:0000256" key="8">
    <source>
        <dbReference type="ARBA" id="ARBA00022840"/>
    </source>
</evidence>
<dbReference type="CDD" id="cd18808">
    <property type="entry name" value="SF1_C_Upf1"/>
    <property type="match status" value="1"/>
</dbReference>
<feature type="domain" description="Helicase MOV-10-like beta-barrel" evidence="14">
    <location>
        <begin position="270"/>
        <end position="353"/>
    </location>
</feature>
<sequence length="883" mass="100372">MDEFGSKWGGKWADDECSVIGDKGEIGFIDFDDDKSVCSYNPEEEGPIVISVPFTLIHGKQPRSAFVGERVADLITVKNTTCDPVDLWGVKIYASNPENTFTLSLMKPPDSDVGSARGFLESFSLEDRVLQPGDTLTVWLSCKPKEIGMHTSVVHFDLETEKIERVVFLLAEDKISQSLASKSPYSRSMKKKLFTADQFVVGSRPSRARNRSVKNRLPRYEIPYDIRGLHESKQIPDAVLNGLTVENYASYFKTLLIMEELQLEEDMSMYDMEHVTLRKRGGQFLSLEVPGLAEKRPSLVHGDFIFAKLANEDDETPPYQGFIHRVEADEVYLRFAPEFHLRHRDGNLYNVHFTYNRINMRRLYQAVDAAEELETGFLFPSESFESRLITRTPLVPMSCHLNEEQIFSIEMILGCRGAPPYVIHGPPGTGKTITIVEAILQLYRTQKDTRILVCAPSNSAADHILEKLLSEKAVKIKENELFRLNAATRPYGDVDPNHIRFCFFNDLIFQCPPIRALLRYRIIISTCMSASLLYAEGVQRGHFSHIFLDEAGQASEPEMMIPISNLCLGNTVVVLAGDPMQLGPVVYSKEADTNGLGKSYLERVSECDFYRNGNENYVTKLIRNYRCHPQILYLPSLLFYNGELIACRDDNGYLIERVDFLPNREFPVLFFGIQGLDEREGSNPSWFNRIEASKVVEVINRLTSNGNFNEEEIGVITPYRKQVLKLKTTLEDLDMSGIKVGSVEQFQGQEKQVIIVSTVRSTIKHNEFDRTHCLGFLSNSRRFNVAVTRAISVLIIIGNPHIISMDPYWNKLLWHCVDNNSYKGCAPPERQEFVDENPLQEDQFNYDEEKPSSSEDAGWGQRTLQTDLPAPVTDEAEWSDGWK</sequence>
<dbReference type="FunFam" id="3.40.50.300:FF:001295">
    <property type="entry name" value="Probable RNA helicase SDE3"/>
    <property type="match status" value="1"/>
</dbReference>
<dbReference type="GO" id="GO:0032574">
    <property type="term" value="F:5'-3' RNA helicase activity"/>
    <property type="evidence" value="ECO:0007669"/>
    <property type="project" value="InterPro"/>
</dbReference>
<proteinExistence type="inferred from homology"/>
<dbReference type="InterPro" id="IPR027417">
    <property type="entry name" value="P-loop_NTPase"/>
</dbReference>
<evidence type="ECO:0000313" key="16">
    <source>
        <dbReference type="Proteomes" id="UP000796880"/>
    </source>
</evidence>
<keyword evidence="9" id="KW-0943">RNA-mediated gene silencing</keyword>
<evidence type="ECO:0000256" key="1">
    <source>
        <dbReference type="ARBA" id="ARBA00004496"/>
    </source>
</evidence>
<evidence type="ECO:0000256" key="4">
    <source>
        <dbReference type="ARBA" id="ARBA00022490"/>
    </source>
</evidence>
<dbReference type="Pfam" id="PF13087">
    <property type="entry name" value="AAA_12"/>
    <property type="match status" value="1"/>
</dbReference>